<comment type="caution">
    <text evidence="2">The sequence shown here is derived from an EMBL/GenBank/DDBJ whole genome shotgun (WGS) entry which is preliminary data.</text>
</comment>
<dbReference type="Gene3D" id="1.10.10.60">
    <property type="entry name" value="Homeodomain-like"/>
    <property type="match status" value="1"/>
</dbReference>
<dbReference type="PROSITE" id="PS50532">
    <property type="entry name" value="HTH_IS408"/>
    <property type="match status" value="1"/>
</dbReference>
<dbReference type="EMBL" id="JAOEET010000143">
    <property type="protein sequence ID" value="MDH0569644.1"/>
    <property type="molecule type" value="Genomic_DNA"/>
</dbReference>
<proteinExistence type="predicted"/>
<dbReference type="InterPro" id="IPR017895">
    <property type="entry name" value="HTH_IS408/IS1162_type"/>
</dbReference>
<dbReference type="AlphaFoldDB" id="A0AB35L6C7"/>
<feature type="domain" description="HTH IS408-type" evidence="1">
    <location>
        <begin position="11"/>
        <end position="93"/>
    </location>
</feature>
<evidence type="ECO:0000313" key="2">
    <source>
        <dbReference type="EMBL" id="MDH0569644.1"/>
    </source>
</evidence>
<evidence type="ECO:0000259" key="1">
    <source>
        <dbReference type="PROSITE" id="PS50532"/>
    </source>
</evidence>
<sequence>MAAPRVAMRNIKECLRLKFEAGLSHEKIARALQLSKGVVSKYIAAARVAGLDWPALVAMDEAALAAALFAPTSTNKPRGERVLPDVLSIHRELRRKGVTLQLLWEEYLAAHAGQPTYRYTQFVEHYRRYAQTLK</sequence>
<name>A0AB35L6C7_ECTOL</name>
<dbReference type="Proteomes" id="UP001159292">
    <property type="component" value="Unassembled WGS sequence"/>
</dbReference>
<reference evidence="2" key="1">
    <citation type="submission" date="2022-09" db="EMBL/GenBank/DDBJ databases">
        <title>Intensive care unit water sources are persistently colonized with multi-drug resistant bacteria and are the site of extensive horizontal gene transfer of antibiotic resistance genes.</title>
        <authorList>
            <person name="Diorio-Toth L."/>
        </authorList>
    </citation>
    <scope>NUCLEOTIDE SEQUENCE</scope>
    <source>
        <strain evidence="2">GD04000</strain>
    </source>
</reference>
<accession>A0AB35L6C7</accession>
<organism evidence="2 3">
    <name type="scientific">Ectopseudomonas oleovorans</name>
    <name type="common">Pseudomonas oleovorans</name>
    <dbReference type="NCBI Taxonomy" id="301"/>
    <lineage>
        <taxon>Bacteria</taxon>
        <taxon>Pseudomonadati</taxon>
        <taxon>Pseudomonadota</taxon>
        <taxon>Gammaproteobacteria</taxon>
        <taxon>Pseudomonadales</taxon>
        <taxon>Pseudomonadaceae</taxon>
        <taxon>Ectopseudomonas</taxon>
    </lineage>
</organism>
<feature type="non-terminal residue" evidence="2">
    <location>
        <position position="134"/>
    </location>
</feature>
<evidence type="ECO:0000313" key="3">
    <source>
        <dbReference type="Proteomes" id="UP001159292"/>
    </source>
</evidence>
<protein>
    <submittedName>
        <fullName evidence="2">IS21 family transposase</fullName>
    </submittedName>
</protein>
<gene>
    <name evidence="2" type="ORF">N7671_21225</name>
</gene>